<evidence type="ECO:0000313" key="11">
    <source>
        <dbReference type="Proteomes" id="UP000184096"/>
    </source>
</evidence>
<evidence type="ECO:0000256" key="6">
    <source>
        <dbReference type="ARBA" id="ARBA00023002"/>
    </source>
</evidence>
<keyword evidence="6" id="KW-0560">Oxidoreductase</keyword>
<comment type="cofactor">
    <cofactor evidence="1">
        <name>pyrroloquinoline quinone</name>
        <dbReference type="ChEBI" id="CHEBI:58442"/>
    </cofactor>
</comment>
<protein>
    <submittedName>
        <fullName evidence="10">Alcohol dehydrogenase (Cytochrome c)</fullName>
    </submittedName>
</protein>
<dbReference type="EMBL" id="LT670849">
    <property type="protein sequence ID" value="SHN60535.1"/>
    <property type="molecule type" value="Genomic_DNA"/>
</dbReference>
<dbReference type="AlphaFoldDB" id="A0A1M7SPZ2"/>
<dbReference type="SMART" id="SM00564">
    <property type="entry name" value="PQQ"/>
    <property type="match status" value="6"/>
</dbReference>
<dbReference type="InterPro" id="IPR009056">
    <property type="entry name" value="Cyt_c-like_dom"/>
</dbReference>
<evidence type="ECO:0000256" key="1">
    <source>
        <dbReference type="ARBA" id="ARBA00001931"/>
    </source>
</evidence>
<dbReference type="InterPro" id="IPR036909">
    <property type="entry name" value="Cyt_c-like_dom_sf"/>
</dbReference>
<reference evidence="11" key="1">
    <citation type="submission" date="2016-11" db="EMBL/GenBank/DDBJ databases">
        <authorList>
            <person name="Varghese N."/>
            <person name="Submissions S."/>
        </authorList>
    </citation>
    <scope>NUCLEOTIDE SEQUENCE [LARGE SCALE GENOMIC DNA]</scope>
    <source>
        <strain evidence="11">GAS401</strain>
    </source>
</reference>
<keyword evidence="11" id="KW-1185">Reference proteome</keyword>
<feature type="domain" description="Cytochrome c" evidence="9">
    <location>
        <begin position="115"/>
        <end position="193"/>
    </location>
</feature>
<dbReference type="InterPro" id="IPR018391">
    <property type="entry name" value="PQQ_b-propeller_rpt"/>
</dbReference>
<dbReference type="Gene3D" id="2.140.10.10">
    <property type="entry name" value="Quinoprotein alcohol dehydrogenase-like superfamily"/>
    <property type="match status" value="1"/>
</dbReference>
<dbReference type="GO" id="GO:0016491">
    <property type="term" value="F:oxidoreductase activity"/>
    <property type="evidence" value="ECO:0007669"/>
    <property type="project" value="UniProtKB-KW"/>
</dbReference>
<dbReference type="Pfam" id="PF13360">
    <property type="entry name" value="PQQ_2"/>
    <property type="match status" value="1"/>
</dbReference>
<dbReference type="Proteomes" id="UP000184096">
    <property type="component" value="Chromosome I"/>
</dbReference>
<evidence type="ECO:0000256" key="2">
    <source>
        <dbReference type="ARBA" id="ARBA00008156"/>
    </source>
</evidence>
<dbReference type="PANTHER" id="PTHR32303:SF20">
    <property type="entry name" value="QUINOPROTEIN ETHANOL DEHYDROGENASE"/>
    <property type="match status" value="1"/>
</dbReference>
<dbReference type="GO" id="GO:0009055">
    <property type="term" value="F:electron transfer activity"/>
    <property type="evidence" value="ECO:0007669"/>
    <property type="project" value="InterPro"/>
</dbReference>
<proteinExistence type="inferred from homology"/>
<keyword evidence="4 8" id="KW-0479">Metal-binding</keyword>
<keyword evidence="5" id="KW-0732">Signal</keyword>
<gene>
    <name evidence="10" type="ORF">SAMN05444170_0010</name>
</gene>
<evidence type="ECO:0000259" key="9">
    <source>
        <dbReference type="PROSITE" id="PS51007"/>
    </source>
</evidence>
<dbReference type="GO" id="GO:0020037">
    <property type="term" value="F:heme binding"/>
    <property type="evidence" value="ECO:0007669"/>
    <property type="project" value="InterPro"/>
</dbReference>
<dbReference type="InterPro" id="IPR011047">
    <property type="entry name" value="Quinoprotein_ADH-like_sf"/>
</dbReference>
<dbReference type="Pfam" id="PF13442">
    <property type="entry name" value="Cytochrome_CBB3"/>
    <property type="match status" value="1"/>
</dbReference>
<evidence type="ECO:0000256" key="3">
    <source>
        <dbReference type="ARBA" id="ARBA00022617"/>
    </source>
</evidence>
<keyword evidence="7 8" id="KW-0408">Iron</keyword>
<name>A0A1M7SPZ2_9BRAD</name>
<evidence type="ECO:0000256" key="5">
    <source>
        <dbReference type="ARBA" id="ARBA00022729"/>
    </source>
</evidence>
<evidence type="ECO:0000256" key="8">
    <source>
        <dbReference type="PROSITE-ProRule" id="PRU00433"/>
    </source>
</evidence>
<dbReference type="GO" id="GO:0046872">
    <property type="term" value="F:metal ion binding"/>
    <property type="evidence" value="ECO:0007669"/>
    <property type="project" value="UniProtKB-KW"/>
</dbReference>
<sequence>MNYRGSVKRVWLAITILLSVASVVVISSPKIFPYSPDSASTIQKIVHHINWRIRFYFAKAVGGVPELSWLEVAQGTWPGQHLRGTWPGSGFITDSMIREGRSLNASVVNPLNDAKGLFDGKELFQTNCAGCHGHDARGGGHAPSLVTSNYSVGASDFALYKMLRDGIPGTAMQSLGLSVRERWEIVAFLRSLSRETDDAHRTIELPHVDVSWDMLKAARNLTDSWLVYSGGLDGWRHSPLREISPLNVSHLKLLWLHQFAGSREDSFEATPLVSSKTIFMTEPPNSVVAINAENGREIWRHTHPLPTDLPVCCGRVNRGVALLGGTLFVGTLDAHMLAIDAASGGVKWEVEVASPKDGFSITVAPLIVKNMVIVGVSGGEFGIRGFLAAYDAATGKEVWRFYTIPGPAEFGSESWKNNAWRSGGGPTWITGSYDPDLDLLYWGVGNPSPNYTSEVRPGDNLFTNSVVALNATTGKRAWHFQFTPHDEHDWDSNQTPVLADLMMDGVSRKVICWANRNGFYYVLDRADGTFLRGAPYVKVTWASGLDVHGRPILTSAAKVTKSGTLTWPWVGGGTNWLPPSFDQTTQTFLVHATEGSSIFTQSDGNEVRRGAGGLYVGSGSSAADVAVNVVKALDAASGALKWQHALPNANPEFSGTYSGILSTEGGVMFTTYAGTIFALEMATGRELWRAGLGGKTQATPISFTLNGAQVVAVTAGQALFLFGL</sequence>
<accession>A0A1M7SPZ2</accession>
<evidence type="ECO:0000256" key="7">
    <source>
        <dbReference type="ARBA" id="ARBA00023004"/>
    </source>
</evidence>
<evidence type="ECO:0000313" key="10">
    <source>
        <dbReference type="EMBL" id="SHN60535.1"/>
    </source>
</evidence>
<dbReference type="Gene3D" id="1.10.760.10">
    <property type="entry name" value="Cytochrome c-like domain"/>
    <property type="match status" value="1"/>
</dbReference>
<keyword evidence="3 8" id="KW-0349">Heme</keyword>
<comment type="similarity">
    <text evidence="2">Belongs to the bacterial PQQ dehydrogenase family.</text>
</comment>
<dbReference type="InterPro" id="IPR002372">
    <property type="entry name" value="PQQ_rpt_dom"/>
</dbReference>
<dbReference type="SUPFAM" id="SSF50998">
    <property type="entry name" value="Quinoprotein alcohol dehydrogenase-like"/>
    <property type="match status" value="1"/>
</dbReference>
<dbReference type="PANTHER" id="PTHR32303">
    <property type="entry name" value="QUINOPROTEIN ALCOHOL DEHYDROGENASE (CYTOCHROME C)"/>
    <property type="match status" value="1"/>
</dbReference>
<organism evidence="10 11">
    <name type="scientific">Bradyrhizobium erythrophlei</name>
    <dbReference type="NCBI Taxonomy" id="1437360"/>
    <lineage>
        <taxon>Bacteria</taxon>
        <taxon>Pseudomonadati</taxon>
        <taxon>Pseudomonadota</taxon>
        <taxon>Alphaproteobacteria</taxon>
        <taxon>Hyphomicrobiales</taxon>
        <taxon>Nitrobacteraceae</taxon>
        <taxon>Bradyrhizobium</taxon>
    </lineage>
</organism>
<evidence type="ECO:0000256" key="4">
    <source>
        <dbReference type="ARBA" id="ARBA00022723"/>
    </source>
</evidence>
<dbReference type="SUPFAM" id="SSF46626">
    <property type="entry name" value="Cytochrome c"/>
    <property type="match status" value="1"/>
</dbReference>
<dbReference type="Pfam" id="PF01011">
    <property type="entry name" value="PQQ"/>
    <property type="match status" value="1"/>
</dbReference>
<dbReference type="PROSITE" id="PS51007">
    <property type="entry name" value="CYTC"/>
    <property type="match status" value="1"/>
</dbReference>